<keyword evidence="2" id="KW-0596">Phosphopantetheine</keyword>
<dbReference type="PROSITE" id="PS00455">
    <property type="entry name" value="AMP_BINDING"/>
    <property type="match status" value="4"/>
</dbReference>
<comment type="caution">
    <text evidence="8">The sequence shown here is derived from an EMBL/GenBank/DDBJ whole genome shotgun (WGS) entry which is preliminary data.</text>
</comment>
<evidence type="ECO:0000256" key="1">
    <source>
        <dbReference type="ARBA" id="ARBA00005179"/>
    </source>
</evidence>
<feature type="compositionally biased region" description="Low complexity" evidence="6">
    <location>
        <begin position="6789"/>
        <end position="6806"/>
    </location>
</feature>
<dbReference type="GO" id="GO:0031177">
    <property type="term" value="F:phosphopantetheine binding"/>
    <property type="evidence" value="ECO:0007669"/>
    <property type="project" value="InterPro"/>
</dbReference>
<keyword evidence="4" id="KW-0436">Ligase</keyword>
<evidence type="ECO:0000256" key="3">
    <source>
        <dbReference type="ARBA" id="ARBA00022553"/>
    </source>
</evidence>
<evidence type="ECO:0000256" key="2">
    <source>
        <dbReference type="ARBA" id="ARBA00022450"/>
    </source>
</evidence>
<dbReference type="InterPro" id="IPR023213">
    <property type="entry name" value="CAT-like_dom_sf"/>
</dbReference>
<sequence length="7554" mass="831515">MVGACVCIPDEKDRLNNLAYAMSRLRVDHAVLTPSFVGFLTPATVPQLRRLVLAGEAMSPTHVMTWSHIELVNGYGPAESSVAAVVNPRVGPTTEATDIGMPCGVRCWLVDPNDYTRLVPVGCVGELLLEGPSLARGYLNEPTKTEDCFVWMQGRRFYKTGDLARYNSTKGSLSYVGRKDTQIKFHGQRIELGEIEHHLYVDESVQHALVLLPKQGPLAKRLIVVLSLPASIVANTTISTATPVLKLTENPALTEPILQGIRQRLGARLPAYMVPSTWLCVDEVPMLPSRKMDRKTVSTWVETFLTNDQCQQIIIRQQVAPGAESVNGDTNNSDNTSSNTNLSDVESKLRGIWSLVLNLPADQINVDNRSFLSLGGDSITAMACASQAKKANMGFLVQDILRAKSLRQLAKCVKILAQPDEHEAEDREEEQALSKRFALSPIQEYHFQARRQAEGDEHFNQSFCLRLARSLDEAVVRNALKTVVNRHHMLRARFEQSQETGEWQQYITTEVDGSYRLRMHSRTLAPDEADGCIASAQGCLNVRQGPLIAAELFVAQGRDDGHQVLFMTAHHLVIDLVSWRVVLEEVEEILDNKASVIHRSIPFRKWSSLQADDCGGKDLDKLLPGSGRVPPARFGYWGMEERPNLYGDVACEGFEIDRSTTDLLLSDQCQAPLRTEIVEILLAALLWSFRTVFTDRPMPAIFNEGHGREPPSPEIDISRTVGWFTTLFPVALSSPGSFTDALVQTKDLRRKVPGNGRPYFAARFHTSGGRERWSTHHKDMEISFNFLGRYQQLERVGALFQPALGALMAGEAHPGSPTADFGHMARRFSLFEISAVIVRGALRFGFAWNRHMLHQPLIHEWVAVCRQTLMDAAKTLPSLGNRLTASDIALLPDLKPEDLATFEQTRLSEVTGGWGWEGIEDIYPVSPIQQGLLMSRTKDGDFYAVRRVLRITPHADVVLSAERLAQAWKGVVQHHALLRTVFIDAISSARAGGYDQVVLKDVKPLLLLQECQDDQMLTLATTLKPMKYQENATQHRFSVFYTKNPNSAVVGVLEMSHVVMDGASMDLLLRDLGRSYEGTLETLPKPLFSPFVASLQQRDLDEDMSFWKHHLEGIEPCHFPILTDGIVVPENQKQLRSLRIPFPGLSSLRTFCEETGVTLPNAFHAAWAVTLAHYTGTDDVCFGYLVSGRDGEHIEGSEDAVGPFINMATQRVKFDSPEDAPLSMLNLLEAIQKNQLDSMPYSQASLAEVQHALHLPGGMALFNTCISYRRLLKQTADAKQGPLIWEDVEAIHDPTEYPISVNVEVDDDGWAAIDIDYWTDSVIEAQAQNVAVTFIKVLSNIVEHADQLMSQLDFVHETSKELIWSWNKNMPPTTVECVHHMVEKQVALRPNSPAIRGWDGDFTYQQMNSLADRLAEHLRSFGVGPEVLVPVCFDKSSWTVIAMLAVLKAGGGVVPLDSTHPVDALEGKVVDAGALIVVASQTRASLFETMVPYVVEVGAELIQNLDDIILEDHHTDASPEDPAFVMFTSGSTGKPKGVVLCHQALVSSVLAHGSALGLGPHTRFLQFAAHTFDNSLEEMFTNLIHGGCVCVPSEEDRLGDLPGAIQRLDANFMDLTPTVAALLRPEQVPSIRGMAVGGEALTQEVLNIWGGAIPVHNQYGPSECSINSTHRLHTDANGDVANIGTSVGSVSWVVDPRDHNRLVPIGCAGELLIEGPILARGYLGMPVETARAFVVMPRWASLDPHHADRGTRRMYKTGDLVRYNSDGSLIYLGRKDTQVKLHGQRIELGEIEHHVKSCLPETSQSSVELISIGKSQKALAAFVCLAQEDQLDGKIAILPVTTNFRSLAQAIVDSIVSKMAAYMVPSIFLPVNKMPLTSSGKLDRKQLRNAVQAQFEKLDRDGVNGITFYRLGTKNSSGRAPETVMEKELQQLWSTVLNVDLDAIGADDSFFRHGGDSVGAMRLASVARQKGLILAVATIFQTPKLCDMAKSISVSELQGSSAMKDAAGDADIAEPLPGPTEPFSLLSAKVFRGAQSLRQKVASLCHVRPEAVEDIYPCTPLQAGLIAASQRQLGAYVAVNAYELPAGTNLEQFKQAWADVVASESILRTRVVFVEDVGFLQVVVQSPISWSTVKDVNNLPETFRHLPPHDGGILSRYAISAENSNRLTFVWTAHHALYDGWSLPALLSRVEHRYRHPKTSPTPVPSYSRFVEYLCSDDAMASDAFWVEALSGSTPQQFPQLPRPGYDVKATSQARRSVQLTRPKGTEVTMASFLRAAWAVVLSIYSSSEDVTFGEVLNGRDVPVVGIEDLVGPTLTSVPRRIRVNRSLSVQQMLLDVQRQLNQAIPHQFAGLQRIRTLSPTAAAACDFQNLLVIDTADEVAKDSLWSNLAGGGLKQGADFFSYPLNVTCTVVSGRAASNIELCAYFDAGILPEWQVVRMLGQVETVLERLSSIENQGKAIGDVDLMGADDKERVREWNKTPGPFVDRRVHDMVLEELARRGSGSTAVVGWDGTLSNGDLDALSAALARELSLKGVGRDGNRFVPFCLEKSIFAVVALLAILRTGAAFVPLDPAHPIDRMREIARDCDAKLILCSPQFESTCLQVVTTIVPADLTNVKKLLATKEGATEQEQGQLQDVSVPSDPAYVIFTSGTTGKPKGTIISHAAFCSGAAAHGPAMLMTPPFRFLQFASYTFDASLVEIFTTLIMGGSVAVPRGEDRTNGNIASVMEQMEVTMALLTPSFARVLKPTDVPYLKTLILGGEAMTQSHIDTWADKVNLVNAYGPSECAVVATVNPHMHRAAIPSNLGRGLGRCWIVDPKNHDRLAPLGSVGELLIEGPTLSTGYLRNEAKTREVFIENLLWATDEFLRFPDMPASSTRRIYKTGDLVRVCDDVSGEMFYMGRKDSSQAKLNGQRLELDEIVHHLAADDAVRHAVVTIPKTGPCAKRLVAVVSLRSTQKPVDSATEYQLVTSRQASSSIKQAEDRLRQKLPPYMVPSTWLVLQEIPLLPSGKLDRTSVVRFVENIDDKTLDTINRALSSTVDTLHQDAIATPDDVSVEEKLKSVWSQVLNITLDRVGRNVSFLHLGGDSITAMQVMARCRSLGLTVTVRDIISSKSVHDLALKVDVPQQQQQGPTVNGEDYYEFDPSPIQQLYFEQLVGGNTPSAGPRNSHQFNQSVLLRLAKDATPHDLERVLQALVNTHSMLRARFRRGGTGHWRQRITTDVRGSYRFKTHAIGDPSRIEKRVQNSQKALDIQNGPLMAADWFMVGKSGKEVFVFITIHHLVVDVVSWGIILQDLEDFLATGRITAPASMLFQTWSRKQSEQAQSQKNGSALLPHHEPTADNLQYWGMASTPNVHGDVIEGASVELDTHTTNLLLGPDCHKPLQTELVDVLLAALLVSYRNVTPDRQGAPTIYNEGHGRETGDDALDLSRTVGWFTTLSPVHLPEESSLDTDIVNAVRWVRDYRRRLPEKGRPYFAYRMLAAQGREEYSHEWPVEVAFNYLGLMQQLSRADNFLQSCDQLSVNSESDIGKDVPRLALIDVSAVVSGGHLRLSFSVNKHMKHQDAFNTWAKDCQTLLQEAAKQLMGWAPEKTLSAFPLLPLTYYGLESLIERLKSIEVDPHNVEDVYPCSPMQRGLLLSQLRDPEKYAYSAIFEVESLSGDVDSRRLCNAWQTVVQRHATLRTIFVDTVGDEGLMDQIVLREFTGRVHIVICSDSGDDTDKAIVSCLEQVQGIDYNEKKPSHRLIICNTASGRTFCRLEISHAICDGSSIPILLDDLADAYDDWDNSKPNKIKKSAPLYRDYMAYIQSQPRADSVAYWKNYLDGVEPCLFPALSDGQSSTGPSLGSHIITFGRQVMDEINTYCADSEITLSTLLQFVWAMVLRSYTGSDDVLFGYLASGRDLPVPNIEHAVGAFINMLVCRVHIPADAEIGEALDTIKGGFADAMAHQSCSLAEMQHELRLAGSALFNTAFTYQKRGRGQPPPSQPGLWYRVVSAEDPSEYVVAVNVEATDDKVEVHFSHWRNIVSDAQIRNVSNTFQQILNDIVTDKGDDCTVGEIDMVGSAGLQQIWSWNNYELPCVERCIHDIISEHALQRPANTFAVCGWDASFTYRELEATASALAHHLVEWGGIGPDTFVPLCFEKSAWTVVAQIAVLKAGGAFVNLDPSHPSSRLEQLIKDVGAQIVLCSPLHKQKMDKIVSKILVVNTDAIATFSQKSTVDIPFSSPAKPTNAAYVIFTSGTTGKPKGTVIDHGAFCTGALTHARAMFMHSDSRVLQFASYTFDASVMETLSCLLVGGCVCVPSDEARINDLAAVIRDMNITWTLLTPSVASTVKPESIQCLKTLVTGGEAMAAGHIERWGTQCALVNAYGPTECSVVATTSTKVDESHRVCNSDRSSIGSAVGGRVWVVDPENIHRLVPVGAIGELVVEGRLVARGYLNNKEQTDKAFVQSPPEWMNQPALASIDQTYPPGLTFSIYKTGDLVRYNSDGSISYVSRKDTQIKLNGRRIELGEIESNCLAGLPEGSQLAVDIVTPANSRAATKSLAVFFSCKVADQVDDTPTGFSLLSMSKPLHEVAQALKTHLTAVIPTYMVPQLFVPVSMMPWTSAGKLDRRQLRRVIEEDVTRELLADYRLSAAAATVRRREPTSEEEKKLKVLWETVLGLPSGSVSLNDSFFGSGGDSLTAMRLVGAARAHKMVLSILDVFEKPILADMALACGGAERTTASVQQPLQPFDLVPCPRDELDTLLEEVSARCHVDHQSIQDIYPCSPLQEGLVALANKQEGAYVAVNTLQLPRKVDMDHFKAAWQRVIDDTDLLRTRIVHTATSGFLQVVTAPQPVVWHQDDRLDGADARGKALGHQNGGELTRYSIVENEHGLHFVWAIHHALYDGWSLPLIAQRVQETYYKLRVPKSVNEGLLDDPNAHARYANFIQYLCQRDISASESFWTEFLGDASSVTHFPQLPVTVATMNPTSKKFRAETCKLNIGRGQVFPDITIPTLIRAAWAITLSAYTGTEDVVFGETLSGRNIDLPGVMEMAGPTFTTIPTRIRLSRDVTVVQFLRDIQSMASRLAPHQHLGLQHIKKLNQDCAGACDFQNLLTIQSSRSSRTKAKSEEALWDFQGGSSTEGFFTHPLVLECTVSDAGIQATIHSDEGVLSEWQTKRLVQQLESVLQCLASASRNANTTLASVQVISTDDQALIVKWNRINAQGDIERVVESCIHSLFSREASVHPDRVGISAWDAELTYGEIKGYAIRLACRLKQLGVGPEIMVPVCVERSAWAVVTLLAILMAGGAFVPLDPDHPVARHKDMLETINPSLLLCSPVYSSRFNRLIQNCLSVDGNIIRSLPPAEYALINNDGAGPSNTAYVLFTSGSTGRPKGVAVAHRDFCSSSRGYARATHIAASSRVLHFASLTFDVALMEVLTPLTLGGCVCVPTGEERLHNLGEAIVRLRATWAFLTPSVAHLLDPDLVCPTLKTLVCGGEAMLAETVERWADRLELMNGYGPTEASVLAVVNPRVSIERDSGIIGRATGAARAWIVDPRDTYNHQLAPVGAVGELAISGPLLARGYLNDPQKTAKVFIESPAWGRGPAAGPVPATRIYRTGDLVRYRHDGALEFFGRRDGQVKVNGQRIELGEIESRLSVDDRVSLALVVQPKAGPCKRQLVGILTLVVDAYNKSSTADNQNGDAVSITQDCCPLVGPAERLVQIRTAIADIRSSLADSLPHYMVPAVWIVLEKMPVVVSGKLDRVKVGRWVESLDDAAYERISQDFGLAGDEREEDEMTGPVKTLRDIWAKELNIPAGRIKLNKAFLSLGGDSITAMGVVSRARIAKIKLSIQDVLRSKSLVHLVQLAKFSHSGSSNTPLSNAENKEAGQFPLSPIQTLYMSSATKHSGDARFNQSFTISVSRHVTFNTIQQAMDSIVARHSMLRARFSKTIKGIWKQQVEKMQASAYCLLQYQVNSQHDIPAIVSMAQNSLDIERGPVFRVDVFDTVADDQTIISMIAHHLCVDMVSWRIIVQDLSQILETGSLPQDKSLSFQEWCTIQSAHTASLDKGTLLPFEEVLASPAYWDTPEAATYGTTETRAFSLDENTTKLALKDCHKTFRTEPAELLVAGIVHAFSKVFSDRNTPTIYTENHGRDPPSGSQVDLTQTVGWFTSICPLVVPCGVDEVDTVRRAKDTRRSIPENGRSYFARKWLDPTAERATSAPMEVLFNYLGSGVRSVDGADESNVKAVELADNEGLVADVGPQTPRLALFEISAIVVNNKLQFSFVYDKGLRRLDDVRRWVDLCQHILEKMVASLVQQPAEPTLSDYPLLRPLTYANLQKLIQVDLPRLGVQSVSDVEDIYPCTPVQEGMLIGQLRDVNAYIFHGIYDVKHADNRHQLDANKILRGWQRVVDRHAALRTIFVESNRRGAVFDQVVLARADSGAVLLRGSDEDALGRLSQVTIHASAKLRKSKRQPQLPHQLTIYVTPSGRVLTKLEINHAAVDGGSLAIILQELAPAYTGSLELRVGPLFSNYIQYIRSLRAGADTEYWMTYLKDIRPCYFPKLIPDSDTAGDNTDSRRLGSLPLPFDRYLELRQLSENSHVTLANIMHTAWAFVLRKYTRSSDVCFGYLTADRDAPVDGIDRTVGTLINMLCCRIKVNETQAIDDIFRITQDEHLQSVSFQRCSLARVQHELGLAGKALYNTSISTQNHRNGEDWGRVDGIRFEMEKAHDPSEYAITVNVDTSRNSEGVVFRYWTDHVTDEQAEEMACTMASILDAFIAQSAKSVASLDLTLTGRSTVNNLEAEDTPASPRSSSSADSFRAVPSQGSLNTSHKTTLVALWSALLNLPQDSISGQESFFELGGDSITAMKLVGEAKDHGLAITVADVFRNPRLDDMAASASAADAYASDESTANGADGLASMQNSQLQDPHEYERFSLLAASNVDAFLQTNIVPQTGVFRGGLSDVLPATDFQSLAVAGSLLKSHWMLNYFYLDGDGFINLVRLKRACFRLVQSLDILRTVFVPSGGRFLQVVLRSVRPAFHVMEVENENQFDFVTQEMQRRGGFDRELEVNGETTPRLGEQFVQFMVLRCRQGIRHRILLRISHAQYDGVCFPKILDTLIAEYRGDLVERPPSFANYLRASAGTLTSEHYQHWKKLLHGSSMTEVVRRTGPNYRRATAGATVCLKKIVHLPPVDSGRITTATIVKAAWAYALAQASARTDVVFGHTVSGRNASVVGIESMVGPCLNLLPVRVKFGESGRTARQVLDQVQEQQVANMPHEVLGFREIVRHCTSWPRWTYFTTTVQHQNVDQSTRVRLGDVNYRVGCAAGADEDFSDLSIFSQRAESDGADMYEIMLSFAEDDPISREFAGHALDMLSSAAELFAANPETPLPSEAEISGAARQLPFNDISPHDNGQDTFAASHLRRVKQSQLSNLSALVKKAWLQVLTLPSDGNTIDMDTSFFDLGGDIVDLAQVALLLEQKGLPEPKLEDLIDLPTLCGHMAVIASLSGATQSTESRTASAAEHQGERASILTVPSVHQDDHSFAKVVNIVRMAKKFMVKPKPKAQRVRAAV</sequence>
<dbReference type="Proteomes" id="UP001302321">
    <property type="component" value="Unassembled WGS sequence"/>
</dbReference>
<name>A0AAN6WB90_9PEZI</name>
<dbReference type="SUPFAM" id="SSF47336">
    <property type="entry name" value="ACP-like"/>
    <property type="match status" value="7"/>
</dbReference>
<gene>
    <name evidence="8" type="ORF">QBC36DRAFT_141689</name>
</gene>
<feature type="domain" description="Carrier" evidence="7">
    <location>
        <begin position="7414"/>
        <end position="7490"/>
    </location>
</feature>
<dbReference type="Gene3D" id="3.40.50.12780">
    <property type="entry name" value="N-terminal domain of ligase-like"/>
    <property type="match status" value="5"/>
</dbReference>
<organism evidence="8 9">
    <name type="scientific">Triangularia setosa</name>
    <dbReference type="NCBI Taxonomy" id="2587417"/>
    <lineage>
        <taxon>Eukaryota</taxon>
        <taxon>Fungi</taxon>
        <taxon>Dikarya</taxon>
        <taxon>Ascomycota</taxon>
        <taxon>Pezizomycotina</taxon>
        <taxon>Sordariomycetes</taxon>
        <taxon>Sordariomycetidae</taxon>
        <taxon>Sordariales</taxon>
        <taxon>Podosporaceae</taxon>
        <taxon>Triangularia</taxon>
    </lineage>
</organism>
<dbReference type="InterPro" id="IPR001242">
    <property type="entry name" value="Condensation_dom"/>
</dbReference>
<keyword evidence="3" id="KW-0597">Phosphoprotein</keyword>
<feature type="region of interest" description="Disordered" evidence="6">
    <location>
        <begin position="6783"/>
        <end position="6810"/>
    </location>
</feature>
<dbReference type="SUPFAM" id="SSF56801">
    <property type="entry name" value="Acetyl-CoA synthetase-like"/>
    <property type="match status" value="5"/>
</dbReference>
<feature type="domain" description="Carrier" evidence="7">
    <location>
        <begin position="3050"/>
        <end position="3126"/>
    </location>
</feature>
<dbReference type="FunFam" id="3.30.300.30:FF:000015">
    <property type="entry name" value="Nonribosomal peptide synthase SidD"/>
    <property type="match status" value="5"/>
</dbReference>
<protein>
    <submittedName>
        <fullName evidence="8">Peptide synthase</fullName>
    </submittedName>
</protein>
<proteinExistence type="inferred from homology"/>
<comment type="pathway">
    <text evidence="1">Secondary metabolite biosynthesis.</text>
</comment>
<dbReference type="FunFam" id="3.30.559.30:FF:000002">
    <property type="entry name" value="Nonribosomal peptide synthase Pes1"/>
    <property type="match status" value="3"/>
</dbReference>
<dbReference type="Pfam" id="PF00550">
    <property type="entry name" value="PP-binding"/>
    <property type="match status" value="6"/>
</dbReference>
<dbReference type="CDD" id="cd05918">
    <property type="entry name" value="A_NRPS_SidN3_like"/>
    <property type="match status" value="4"/>
</dbReference>
<feature type="domain" description="Carrier" evidence="7">
    <location>
        <begin position="4642"/>
        <end position="4718"/>
    </location>
</feature>
<dbReference type="CDD" id="cd19534">
    <property type="entry name" value="E_NRPS"/>
    <property type="match status" value="2"/>
</dbReference>
<evidence type="ECO:0000256" key="6">
    <source>
        <dbReference type="SAM" id="MobiDB-lite"/>
    </source>
</evidence>
<dbReference type="InterPro" id="IPR042099">
    <property type="entry name" value="ANL_N_sf"/>
</dbReference>
<feature type="domain" description="Carrier" evidence="7">
    <location>
        <begin position="343"/>
        <end position="417"/>
    </location>
</feature>
<dbReference type="GO" id="GO:0019748">
    <property type="term" value="P:secondary metabolic process"/>
    <property type="evidence" value="ECO:0007669"/>
    <property type="project" value="UniProtKB-ARBA"/>
</dbReference>
<dbReference type="CDD" id="cd19545">
    <property type="entry name" value="FUM14_C_NRPS-like"/>
    <property type="match status" value="2"/>
</dbReference>
<dbReference type="NCBIfam" id="TIGR01733">
    <property type="entry name" value="AA-adenyl-dom"/>
    <property type="match status" value="4"/>
</dbReference>
<feature type="domain" description="Carrier" evidence="7">
    <location>
        <begin position="1920"/>
        <end position="1996"/>
    </location>
</feature>
<dbReference type="PANTHER" id="PTHR45398:SF1">
    <property type="entry name" value="ENZYME, PUTATIVE (JCVI)-RELATED"/>
    <property type="match status" value="1"/>
</dbReference>
<dbReference type="FunFam" id="3.40.50.980:FF:000001">
    <property type="entry name" value="Non-ribosomal peptide synthetase"/>
    <property type="match status" value="1"/>
</dbReference>
<dbReference type="InterPro" id="IPR036736">
    <property type="entry name" value="ACP-like_sf"/>
</dbReference>
<dbReference type="InterPro" id="IPR009081">
    <property type="entry name" value="PP-bd_ACP"/>
</dbReference>
<dbReference type="FunFam" id="1.10.1200.10:FF:000005">
    <property type="entry name" value="Nonribosomal peptide synthetase 1"/>
    <property type="match status" value="1"/>
</dbReference>
<dbReference type="InterPro" id="IPR000873">
    <property type="entry name" value="AMP-dep_synth/lig_dom"/>
</dbReference>
<accession>A0AAN6WB90</accession>
<dbReference type="InterPro" id="IPR020806">
    <property type="entry name" value="PKS_PP-bd"/>
</dbReference>
<dbReference type="InterPro" id="IPR010071">
    <property type="entry name" value="AA_adenyl_dom"/>
</dbReference>
<dbReference type="InterPro" id="IPR020845">
    <property type="entry name" value="AMP-binding_CS"/>
</dbReference>
<dbReference type="CDD" id="cd19542">
    <property type="entry name" value="CT_NRPS-like"/>
    <property type="match status" value="4"/>
</dbReference>
<dbReference type="EMBL" id="MU866180">
    <property type="protein sequence ID" value="KAK4176927.1"/>
    <property type="molecule type" value="Genomic_DNA"/>
</dbReference>
<dbReference type="Pfam" id="PF00501">
    <property type="entry name" value="AMP-binding"/>
    <property type="match status" value="5"/>
</dbReference>
<dbReference type="PROSITE" id="PS50075">
    <property type="entry name" value="CARRIER"/>
    <property type="match status" value="7"/>
</dbReference>
<dbReference type="GO" id="GO:0016874">
    <property type="term" value="F:ligase activity"/>
    <property type="evidence" value="ECO:0007669"/>
    <property type="project" value="UniProtKB-KW"/>
</dbReference>
<feature type="domain" description="Carrier" evidence="7">
    <location>
        <begin position="5776"/>
        <end position="5852"/>
    </location>
</feature>
<dbReference type="Gene3D" id="3.30.559.30">
    <property type="entry name" value="Nonribosomal peptide synthetase, condensation domain"/>
    <property type="match status" value="9"/>
</dbReference>
<keyword evidence="9" id="KW-1185">Reference proteome</keyword>
<dbReference type="PROSITE" id="PS00012">
    <property type="entry name" value="PHOSPHOPANTETHEINE"/>
    <property type="match status" value="3"/>
</dbReference>
<evidence type="ECO:0000256" key="4">
    <source>
        <dbReference type="ARBA" id="ARBA00022598"/>
    </source>
</evidence>
<dbReference type="SMART" id="SM00823">
    <property type="entry name" value="PKS_PP"/>
    <property type="match status" value="3"/>
</dbReference>
<evidence type="ECO:0000313" key="9">
    <source>
        <dbReference type="Proteomes" id="UP001302321"/>
    </source>
</evidence>
<evidence type="ECO:0000259" key="7">
    <source>
        <dbReference type="PROSITE" id="PS50075"/>
    </source>
</evidence>
<dbReference type="FunFam" id="3.40.50.12780:FF:000014">
    <property type="entry name" value="Nonribosomal peptide synthetase 1"/>
    <property type="match status" value="3"/>
</dbReference>
<dbReference type="InterPro" id="IPR045851">
    <property type="entry name" value="AMP-bd_C_sf"/>
</dbReference>
<dbReference type="Pfam" id="PF00668">
    <property type="entry name" value="Condensation"/>
    <property type="match status" value="9"/>
</dbReference>
<evidence type="ECO:0000313" key="8">
    <source>
        <dbReference type="EMBL" id="KAK4176927.1"/>
    </source>
</evidence>
<reference evidence="8" key="2">
    <citation type="submission" date="2023-05" db="EMBL/GenBank/DDBJ databases">
        <authorList>
            <consortium name="Lawrence Berkeley National Laboratory"/>
            <person name="Steindorff A."/>
            <person name="Hensen N."/>
            <person name="Bonometti L."/>
            <person name="Westerberg I."/>
            <person name="Brannstrom I.O."/>
            <person name="Guillou S."/>
            <person name="Cros-Aarteil S."/>
            <person name="Calhoun S."/>
            <person name="Haridas S."/>
            <person name="Kuo A."/>
            <person name="Mondo S."/>
            <person name="Pangilinan J."/>
            <person name="Riley R."/>
            <person name="Labutti K."/>
            <person name="Andreopoulos B."/>
            <person name="Lipzen A."/>
            <person name="Chen C."/>
            <person name="Yanf M."/>
            <person name="Daum C."/>
            <person name="Ng V."/>
            <person name="Clum A."/>
            <person name="Ohm R."/>
            <person name="Martin F."/>
            <person name="Silar P."/>
            <person name="Natvig D."/>
            <person name="Lalanne C."/>
            <person name="Gautier V."/>
            <person name="Ament-Velasquez S.L."/>
            <person name="Kruys A."/>
            <person name="Hutchinson M.I."/>
            <person name="Powell A.J."/>
            <person name="Barry K."/>
            <person name="Miller A.N."/>
            <person name="Grigoriev I.V."/>
            <person name="Debuchy R."/>
            <person name="Gladieux P."/>
            <person name="Thoren M.H."/>
            <person name="Johannesson H."/>
        </authorList>
    </citation>
    <scope>NUCLEOTIDE SEQUENCE</scope>
    <source>
        <strain evidence="8">CBS 892.96</strain>
    </source>
</reference>
<feature type="domain" description="Carrier" evidence="7">
    <location>
        <begin position="6809"/>
        <end position="6885"/>
    </location>
</feature>
<evidence type="ECO:0000256" key="5">
    <source>
        <dbReference type="ARBA" id="ARBA00029454"/>
    </source>
</evidence>
<dbReference type="FunFam" id="3.30.559.30:FF:000005">
    <property type="entry name" value="Nonribosomal peptide synthase Pes1"/>
    <property type="match status" value="2"/>
</dbReference>
<reference evidence="8" key="1">
    <citation type="journal article" date="2023" name="Mol. Phylogenet. Evol.">
        <title>Genome-scale phylogeny and comparative genomics of the fungal order Sordariales.</title>
        <authorList>
            <person name="Hensen N."/>
            <person name="Bonometti L."/>
            <person name="Westerberg I."/>
            <person name="Brannstrom I.O."/>
            <person name="Guillou S."/>
            <person name="Cros-Aarteil S."/>
            <person name="Calhoun S."/>
            <person name="Haridas S."/>
            <person name="Kuo A."/>
            <person name="Mondo S."/>
            <person name="Pangilinan J."/>
            <person name="Riley R."/>
            <person name="LaButti K."/>
            <person name="Andreopoulos B."/>
            <person name="Lipzen A."/>
            <person name="Chen C."/>
            <person name="Yan M."/>
            <person name="Daum C."/>
            <person name="Ng V."/>
            <person name="Clum A."/>
            <person name="Steindorff A."/>
            <person name="Ohm R.A."/>
            <person name="Martin F."/>
            <person name="Silar P."/>
            <person name="Natvig D.O."/>
            <person name="Lalanne C."/>
            <person name="Gautier V."/>
            <person name="Ament-Velasquez S.L."/>
            <person name="Kruys A."/>
            <person name="Hutchinson M.I."/>
            <person name="Powell A.J."/>
            <person name="Barry K."/>
            <person name="Miller A.N."/>
            <person name="Grigoriev I.V."/>
            <person name="Debuchy R."/>
            <person name="Gladieux P."/>
            <person name="Hiltunen Thoren M."/>
            <person name="Johannesson H."/>
        </authorList>
    </citation>
    <scope>NUCLEOTIDE SEQUENCE</scope>
    <source>
        <strain evidence="8">CBS 892.96</strain>
    </source>
</reference>
<dbReference type="InterPro" id="IPR006162">
    <property type="entry name" value="Ppantetheine_attach_site"/>
</dbReference>
<dbReference type="FunFam" id="3.30.559.10:FF:000016">
    <property type="entry name" value="Nonribosomal peptide synthase Pes1"/>
    <property type="match status" value="3"/>
</dbReference>
<dbReference type="Gene3D" id="3.30.559.10">
    <property type="entry name" value="Chloramphenicol acetyltransferase-like domain"/>
    <property type="match status" value="9"/>
</dbReference>
<dbReference type="PANTHER" id="PTHR45398">
    <property type="match status" value="1"/>
</dbReference>
<dbReference type="SUPFAM" id="SSF52777">
    <property type="entry name" value="CoA-dependent acyltransferases"/>
    <property type="match status" value="18"/>
</dbReference>
<comment type="similarity">
    <text evidence="5">Belongs to the NRP synthetase family.</text>
</comment>
<dbReference type="FunFam" id="3.30.559.30:FF:000003">
    <property type="entry name" value="Nonribosomal peptide synthase SidD"/>
    <property type="match status" value="2"/>
</dbReference>
<dbReference type="Gene3D" id="3.30.300.30">
    <property type="match status" value="5"/>
</dbReference>
<dbReference type="Gene3D" id="1.10.1200.10">
    <property type="entry name" value="ACP-like"/>
    <property type="match status" value="7"/>
</dbReference>
<dbReference type="NCBIfam" id="NF003417">
    <property type="entry name" value="PRK04813.1"/>
    <property type="match status" value="5"/>
</dbReference>